<keyword evidence="1" id="KW-0812">Transmembrane</keyword>
<dbReference type="InterPro" id="IPR050852">
    <property type="entry name" value="Queuine_tRNA-ribosyltrfase"/>
</dbReference>
<dbReference type="SUPFAM" id="SSF51713">
    <property type="entry name" value="tRNA-guanine transglycosylase"/>
    <property type="match status" value="2"/>
</dbReference>
<dbReference type="PANTHER" id="PTHR46064:SF1">
    <property type="entry name" value="QUEUINE TRNA-RIBOSYLTRANSFERASE ACCESSORY SUBUNIT 2"/>
    <property type="match status" value="1"/>
</dbReference>
<dbReference type="InterPro" id="IPR036511">
    <property type="entry name" value="TGT-like_sf"/>
</dbReference>
<feature type="domain" description="tRNA-guanine(15) transglycosylase-like" evidence="2">
    <location>
        <begin position="393"/>
        <end position="437"/>
    </location>
</feature>
<dbReference type="OrthoDB" id="27601at2759"/>
<reference evidence="3 4" key="1">
    <citation type="submission" date="2015-01" db="EMBL/GenBank/DDBJ databases">
        <title>Genome of allotetraploid Gossypium barbadense reveals genomic plasticity and fiber elongation in cotton evolution.</title>
        <authorList>
            <person name="Chen X."/>
            <person name="Liu X."/>
            <person name="Zhao B."/>
            <person name="Zheng H."/>
            <person name="Hu Y."/>
            <person name="Lu G."/>
            <person name="Yang C."/>
            <person name="Chen J."/>
            <person name="Shan C."/>
            <person name="Zhang L."/>
            <person name="Zhou Y."/>
            <person name="Wang L."/>
            <person name="Guo W."/>
            <person name="Bai Y."/>
            <person name="Ruan J."/>
            <person name="Shangguan X."/>
            <person name="Mao Y."/>
            <person name="Jiang J."/>
            <person name="Zhu Y."/>
            <person name="Lei J."/>
            <person name="Kang H."/>
            <person name="Chen S."/>
            <person name="He X."/>
            <person name="Wang R."/>
            <person name="Wang Y."/>
            <person name="Chen J."/>
            <person name="Wang L."/>
            <person name="Yu S."/>
            <person name="Wang B."/>
            <person name="Wei J."/>
            <person name="Song S."/>
            <person name="Lu X."/>
            <person name="Gao Z."/>
            <person name="Gu W."/>
            <person name="Deng X."/>
            <person name="Ma D."/>
            <person name="Wang S."/>
            <person name="Liang W."/>
            <person name="Fang L."/>
            <person name="Cai C."/>
            <person name="Zhu X."/>
            <person name="Zhou B."/>
            <person name="Zhang Y."/>
            <person name="Chen Z."/>
            <person name="Xu S."/>
            <person name="Zhu R."/>
            <person name="Wang S."/>
            <person name="Zhang T."/>
            <person name="Zhao G."/>
        </authorList>
    </citation>
    <scope>NUCLEOTIDE SEQUENCE [LARGE SCALE GENOMIC DNA]</scope>
    <source>
        <strain evidence="4">cv. Xinhai21</strain>
        <tissue evidence="3">Leaf</tissue>
    </source>
</reference>
<keyword evidence="1" id="KW-0472">Membrane</keyword>
<sequence length="537" mass="60221">MDEVSDEVRTDFQDIPESAYISIMDKERSELNRRFLPIIRALCIPFAVYYGCQYIGSILSSLLCRTYWSTFAKILLCIERGLEERQEGTGNSAHRVTVGGKVDHSESQRYKVDNYRGKLEMDDKRGDKGRIRKRIKSNLPESLEGLSMKTISKIGGLHQLLGLHDHCFVAVPRDSIQCLPEANSTNKIGASFETPCGRLLIKAVEYMEMISSTRPELWATLADEVPAWVSDKRNKTSVDRTIKWLDECISISPASGAVFGAIVGGSSLEERRRCAQEVATRNVSAPYLATSNTNMSMTDTDLVINKFPNLECYWVGGLGLGESMDERPALLNAVIVSSLTHNLGKILFKSDPIGLKNNQVDDMGHTFGVNCLLRVFGHTFGILGFMAMIGISVSNTQEALPEEKPRLICGLGLPEEILQGIAAGVDIFESTYVAQFAMYYHPTCLLTMLIAFTAIYRYIYHLTLGGFALTFPLDRTQINASNLVPSDVGSDPRKINLRASVFRHNTHHFLGFFRLIRDAINAGRFEEFRREFVQRWR</sequence>
<dbReference type="InterPro" id="IPR002616">
    <property type="entry name" value="tRNA_ribo_trans-like"/>
</dbReference>
<dbReference type="Pfam" id="PF01702">
    <property type="entry name" value="TGT"/>
    <property type="match status" value="2"/>
</dbReference>
<evidence type="ECO:0000256" key="1">
    <source>
        <dbReference type="SAM" id="Phobius"/>
    </source>
</evidence>
<gene>
    <name evidence="3" type="ORF">GOBAR_AA33981</name>
</gene>
<dbReference type="EMBL" id="KZ668885">
    <property type="protein sequence ID" value="PPR86710.1"/>
    <property type="molecule type" value="Genomic_DNA"/>
</dbReference>
<evidence type="ECO:0000313" key="4">
    <source>
        <dbReference type="Proteomes" id="UP000239757"/>
    </source>
</evidence>
<dbReference type="AlphaFoldDB" id="A0A2P5W6H4"/>
<proteinExistence type="predicted"/>
<dbReference type="PANTHER" id="PTHR46064">
    <property type="entry name" value="QUEUINE TRNA-RIBOSYLTRANSFERASE ACCESSORY SUBUNIT 2"/>
    <property type="match status" value="1"/>
</dbReference>
<feature type="transmembrane region" description="Helical" evidence="1">
    <location>
        <begin position="439"/>
        <end position="459"/>
    </location>
</feature>
<dbReference type="GO" id="GO:0006400">
    <property type="term" value="P:tRNA modification"/>
    <property type="evidence" value="ECO:0007669"/>
    <property type="project" value="InterPro"/>
</dbReference>
<protein>
    <recommendedName>
        <fullName evidence="2">tRNA-guanine(15) transglycosylase-like domain-containing protein</fullName>
    </recommendedName>
</protein>
<dbReference type="Proteomes" id="UP000239757">
    <property type="component" value="Unassembled WGS sequence"/>
</dbReference>
<name>A0A2P5W6H4_GOSBA</name>
<feature type="domain" description="tRNA-guanine(15) transglycosylase-like" evidence="2">
    <location>
        <begin position="148"/>
        <end position="332"/>
    </location>
</feature>
<organism evidence="3 4">
    <name type="scientific">Gossypium barbadense</name>
    <name type="common">Sea Island cotton</name>
    <name type="synonym">Hibiscus barbadensis</name>
    <dbReference type="NCBI Taxonomy" id="3634"/>
    <lineage>
        <taxon>Eukaryota</taxon>
        <taxon>Viridiplantae</taxon>
        <taxon>Streptophyta</taxon>
        <taxon>Embryophyta</taxon>
        <taxon>Tracheophyta</taxon>
        <taxon>Spermatophyta</taxon>
        <taxon>Magnoliopsida</taxon>
        <taxon>eudicotyledons</taxon>
        <taxon>Gunneridae</taxon>
        <taxon>Pentapetalae</taxon>
        <taxon>rosids</taxon>
        <taxon>malvids</taxon>
        <taxon>Malvales</taxon>
        <taxon>Malvaceae</taxon>
        <taxon>Malvoideae</taxon>
        <taxon>Gossypium</taxon>
    </lineage>
</organism>
<evidence type="ECO:0000259" key="2">
    <source>
        <dbReference type="Pfam" id="PF01702"/>
    </source>
</evidence>
<dbReference type="Gene3D" id="3.20.20.105">
    <property type="entry name" value="Queuine tRNA-ribosyltransferase-like"/>
    <property type="match status" value="3"/>
</dbReference>
<accession>A0A2P5W6H4</accession>
<evidence type="ECO:0000313" key="3">
    <source>
        <dbReference type="EMBL" id="PPR86710.1"/>
    </source>
</evidence>
<keyword evidence="1" id="KW-1133">Transmembrane helix</keyword>